<dbReference type="CDD" id="cd07247">
    <property type="entry name" value="SgaA_N_like"/>
    <property type="match status" value="2"/>
</dbReference>
<dbReference type="InterPro" id="IPR037523">
    <property type="entry name" value="VOC_core"/>
</dbReference>
<dbReference type="Proteomes" id="UP001571476">
    <property type="component" value="Unassembled WGS sequence"/>
</dbReference>
<name>A0ABV4SSU9_9ACTN</name>
<proteinExistence type="predicted"/>
<dbReference type="EMBL" id="JBGOSP010000018">
    <property type="protein sequence ID" value="MFA3840578.1"/>
    <property type="molecule type" value="Genomic_DNA"/>
</dbReference>
<accession>A0ABV4SSU9</accession>
<feature type="domain" description="VOC" evidence="1">
    <location>
        <begin position="137"/>
        <end position="254"/>
    </location>
</feature>
<dbReference type="PANTHER" id="PTHR33993">
    <property type="entry name" value="GLYOXALASE-RELATED"/>
    <property type="match status" value="1"/>
</dbReference>
<keyword evidence="3" id="KW-1185">Reference proteome</keyword>
<organism evidence="2 3">
    <name type="scientific">Streptomyces aureus</name>
    <dbReference type="NCBI Taxonomy" id="193461"/>
    <lineage>
        <taxon>Bacteria</taxon>
        <taxon>Bacillati</taxon>
        <taxon>Actinomycetota</taxon>
        <taxon>Actinomycetes</taxon>
        <taxon>Kitasatosporales</taxon>
        <taxon>Streptomycetaceae</taxon>
        <taxon>Streptomyces</taxon>
    </lineage>
</organism>
<dbReference type="PANTHER" id="PTHR33993:SF14">
    <property type="entry name" value="GB|AAF24581.1"/>
    <property type="match status" value="1"/>
</dbReference>
<dbReference type="PROSITE" id="PS51819">
    <property type="entry name" value="VOC"/>
    <property type="match status" value="2"/>
</dbReference>
<evidence type="ECO:0000313" key="3">
    <source>
        <dbReference type="Proteomes" id="UP001571476"/>
    </source>
</evidence>
<reference evidence="2 3" key="1">
    <citation type="submission" date="2024-08" db="EMBL/GenBank/DDBJ databases">
        <title>Genome sequence of Streptomyces aureus CACIA-1.46HGO.</title>
        <authorList>
            <person name="Evangelista-Martinez Z."/>
        </authorList>
    </citation>
    <scope>NUCLEOTIDE SEQUENCE [LARGE SCALE GENOMIC DNA]</scope>
    <source>
        <strain evidence="2 3">CACIA-1.46HGO</strain>
    </source>
</reference>
<dbReference type="Gene3D" id="3.10.180.10">
    <property type="entry name" value="2,3-Dihydroxybiphenyl 1,2-Dioxygenase, domain 1"/>
    <property type="match status" value="2"/>
</dbReference>
<comment type="caution">
    <text evidence="2">The sequence shown here is derived from an EMBL/GenBank/DDBJ whole genome shotgun (WGS) entry which is preliminary data.</text>
</comment>
<dbReference type="InterPro" id="IPR052164">
    <property type="entry name" value="Anthracycline_SecMetBiosynth"/>
</dbReference>
<feature type="domain" description="VOC" evidence="1">
    <location>
        <begin position="9"/>
        <end position="123"/>
    </location>
</feature>
<protein>
    <submittedName>
        <fullName evidence="2">VOC family protein</fullName>
    </submittedName>
</protein>
<evidence type="ECO:0000259" key="1">
    <source>
        <dbReference type="PROSITE" id="PS51819"/>
    </source>
</evidence>
<dbReference type="InterPro" id="IPR004360">
    <property type="entry name" value="Glyas_Fos-R_dOase_dom"/>
</dbReference>
<gene>
    <name evidence="2" type="ORF">ACEG43_31055</name>
</gene>
<dbReference type="RefSeq" id="WP_372565110.1">
    <property type="nucleotide sequence ID" value="NZ_JBGOSP010000018.1"/>
</dbReference>
<dbReference type="SUPFAM" id="SSF54593">
    <property type="entry name" value="Glyoxalase/Bleomycin resistance protein/Dihydroxybiphenyl dioxygenase"/>
    <property type="match status" value="2"/>
</dbReference>
<dbReference type="Pfam" id="PF00903">
    <property type="entry name" value="Glyoxalase"/>
    <property type="match status" value="2"/>
</dbReference>
<sequence>MKISKTPSAPCWADLSTPDTDAARLFYQGLLGWRSEVVSDPQSEAYGLFRSGDELVAGIGPTRSPKEPSAWLPYYQSAGVDAVIARVKGNGGTVVTGPETIAEDGVFAVCQDPSGAAFGLWQPITNTGFGVVNAPGSFCWFELLTRDPDGSKDFYQSVLGWGAKRHPYGGGGTYTEWSVDTEPFGGMLDTASGSFPESLPAHWMVYVAVKDTDATAARCKQLGGQILVHPTTIEPGRFAVLADPQGASFAVITYTPR</sequence>
<evidence type="ECO:0000313" key="2">
    <source>
        <dbReference type="EMBL" id="MFA3840578.1"/>
    </source>
</evidence>
<dbReference type="InterPro" id="IPR029068">
    <property type="entry name" value="Glyas_Bleomycin-R_OHBP_Dase"/>
</dbReference>